<evidence type="ECO:0000259" key="4">
    <source>
        <dbReference type="PROSITE" id="PS50943"/>
    </source>
</evidence>
<keyword evidence="2" id="KW-0238">DNA-binding</keyword>
<dbReference type="SUPFAM" id="SSF47413">
    <property type="entry name" value="lambda repressor-like DNA-binding domains"/>
    <property type="match status" value="1"/>
</dbReference>
<sequence length="230" mass="25575">MSTLGQRIRQARKAKNLTQADVAQYFGIKPGSVSLWESDDTKPELSKLEPLARLLGVTVSTLLGDGSLPTYGMAPDAHKKNNIPTPSEFSEPFDIPPIPRKRIPVYGLAVGGEDGRFEMNGQLIDTVFCPPGYENAPNLYAVYVVGESMEPVFSPGQTVWVHPNRAPRRGDDIIIQVHSTSEEEPPYGFIKRYVSSTPSKVIVEQFNPPKEIEFQKENILSIHKIIMVQK</sequence>
<dbReference type="InterPro" id="IPR039418">
    <property type="entry name" value="LexA-like"/>
</dbReference>
<dbReference type="PROSITE" id="PS50943">
    <property type="entry name" value="HTH_CROC1"/>
    <property type="match status" value="1"/>
</dbReference>
<keyword evidence="1" id="KW-0805">Transcription regulation</keyword>
<dbReference type="InterPro" id="IPR015927">
    <property type="entry name" value="Peptidase_S24_S26A/B/C"/>
</dbReference>
<dbReference type="SMART" id="SM00530">
    <property type="entry name" value="HTH_XRE"/>
    <property type="match status" value="1"/>
</dbReference>
<keyword evidence="6" id="KW-1185">Reference proteome</keyword>
<dbReference type="CDD" id="cd00093">
    <property type="entry name" value="HTH_XRE"/>
    <property type="match status" value="1"/>
</dbReference>
<name>A0ABV0BL23_9HYPH</name>
<evidence type="ECO:0000256" key="1">
    <source>
        <dbReference type="ARBA" id="ARBA00023015"/>
    </source>
</evidence>
<evidence type="ECO:0000313" key="6">
    <source>
        <dbReference type="Proteomes" id="UP001418637"/>
    </source>
</evidence>
<evidence type="ECO:0000256" key="2">
    <source>
        <dbReference type="ARBA" id="ARBA00023125"/>
    </source>
</evidence>
<protein>
    <submittedName>
        <fullName evidence="5">Helix-turn-helix domain-containing protein</fullName>
    </submittedName>
</protein>
<evidence type="ECO:0000313" key="5">
    <source>
        <dbReference type="EMBL" id="MEN3931397.1"/>
    </source>
</evidence>
<gene>
    <name evidence="5" type="ORF">WJT86_10050</name>
</gene>
<dbReference type="Gene3D" id="2.10.109.10">
    <property type="entry name" value="Umud Fragment, subunit A"/>
    <property type="match status" value="1"/>
</dbReference>
<dbReference type="Gene3D" id="1.10.260.40">
    <property type="entry name" value="lambda repressor-like DNA-binding domains"/>
    <property type="match status" value="1"/>
</dbReference>
<dbReference type="InterPro" id="IPR036286">
    <property type="entry name" value="LexA/Signal_pep-like_sf"/>
</dbReference>
<proteinExistence type="predicted"/>
<feature type="domain" description="HTH cro/C1-type" evidence="4">
    <location>
        <begin position="8"/>
        <end position="62"/>
    </location>
</feature>
<dbReference type="InterPro" id="IPR001387">
    <property type="entry name" value="Cro/C1-type_HTH"/>
</dbReference>
<dbReference type="InterPro" id="IPR010982">
    <property type="entry name" value="Lambda_DNA-bd_dom_sf"/>
</dbReference>
<evidence type="ECO:0000256" key="3">
    <source>
        <dbReference type="ARBA" id="ARBA00023163"/>
    </source>
</evidence>
<dbReference type="PANTHER" id="PTHR40661:SF3">
    <property type="entry name" value="FELS-1 PROPHAGE TRANSCRIPTIONAL REGULATOR"/>
    <property type="match status" value="1"/>
</dbReference>
<comment type="caution">
    <text evidence="5">The sequence shown here is derived from an EMBL/GenBank/DDBJ whole genome shotgun (WGS) entry which is preliminary data.</text>
</comment>
<dbReference type="PANTHER" id="PTHR40661">
    <property type="match status" value="1"/>
</dbReference>
<accession>A0ABV0BL23</accession>
<dbReference type="CDD" id="cd06529">
    <property type="entry name" value="S24_LexA-like"/>
    <property type="match status" value="1"/>
</dbReference>
<dbReference type="Pfam" id="PF01381">
    <property type="entry name" value="HTH_3"/>
    <property type="match status" value="1"/>
</dbReference>
<dbReference type="SUPFAM" id="SSF51306">
    <property type="entry name" value="LexA/Signal peptidase"/>
    <property type="match status" value="1"/>
</dbReference>
<organism evidence="5 6">
    <name type="scientific">Hohaiivirga grylli</name>
    <dbReference type="NCBI Taxonomy" id="3133970"/>
    <lineage>
        <taxon>Bacteria</taxon>
        <taxon>Pseudomonadati</taxon>
        <taxon>Pseudomonadota</taxon>
        <taxon>Alphaproteobacteria</taxon>
        <taxon>Hyphomicrobiales</taxon>
        <taxon>Methylobacteriaceae</taxon>
        <taxon>Hohaiivirga</taxon>
    </lineage>
</organism>
<dbReference type="EMBL" id="JBBYXI010000003">
    <property type="protein sequence ID" value="MEN3931397.1"/>
    <property type="molecule type" value="Genomic_DNA"/>
</dbReference>
<keyword evidence="3" id="KW-0804">Transcription</keyword>
<dbReference type="Pfam" id="PF00717">
    <property type="entry name" value="Peptidase_S24"/>
    <property type="match status" value="1"/>
</dbReference>
<reference evidence="5 6" key="1">
    <citation type="submission" date="2024-04" db="EMBL/GenBank/DDBJ databases">
        <title>A novel species isolated from cricket.</title>
        <authorList>
            <person name="Wang H.-C."/>
        </authorList>
    </citation>
    <scope>NUCLEOTIDE SEQUENCE [LARGE SCALE GENOMIC DNA]</scope>
    <source>
        <strain evidence="5 6">WL0021</strain>
    </source>
</reference>
<dbReference type="RefSeq" id="WP_346337427.1">
    <property type="nucleotide sequence ID" value="NZ_JBBYXI010000003.1"/>
</dbReference>
<dbReference type="Proteomes" id="UP001418637">
    <property type="component" value="Unassembled WGS sequence"/>
</dbReference>